<dbReference type="EMBL" id="DS016891">
    <property type="protein sequence ID" value="KOB88121.1"/>
    <property type="molecule type" value="Genomic_DNA"/>
</dbReference>
<protein>
    <submittedName>
        <fullName evidence="1">Uncharacterized protein</fullName>
    </submittedName>
</protein>
<reference evidence="2" key="1">
    <citation type="submission" date="2006-09" db="EMBL/GenBank/DDBJ databases">
        <title>Annotation of Plasmodium falciparum Dd2.</title>
        <authorList>
            <consortium name="The Broad Institute Genome Sequencing Platform"/>
            <person name="Volkman S.K."/>
            <person name="Neafsey D.E."/>
            <person name="Dash A.P."/>
            <person name="Chitnis C.E."/>
            <person name="Hartl D.L."/>
            <person name="Young S.K."/>
            <person name="Zeng Q."/>
            <person name="Koehrsen M."/>
            <person name="Alvarado L."/>
            <person name="Berlin A."/>
            <person name="Borenstein D."/>
            <person name="Chapman S.B."/>
            <person name="Chen Z."/>
            <person name="Engels R."/>
            <person name="Freedman E."/>
            <person name="Gellesch M."/>
            <person name="Goldberg J."/>
            <person name="Griggs A."/>
            <person name="Gujja S."/>
            <person name="Heilman E.R."/>
            <person name="Heiman D.I."/>
            <person name="Howarth C."/>
            <person name="Jen D."/>
            <person name="Larson L."/>
            <person name="Mehta T."/>
            <person name="Neiman D."/>
            <person name="Park D."/>
            <person name="Pearson M."/>
            <person name="Roberts A."/>
            <person name="Saif S."/>
            <person name="Shea T."/>
            <person name="Shenoy N."/>
            <person name="Sisk P."/>
            <person name="Stolte C."/>
            <person name="Sykes S."/>
            <person name="Walk T."/>
            <person name="White J."/>
            <person name="Yandava C."/>
            <person name="Haas B."/>
            <person name="Henn M.R."/>
            <person name="Nusbaum C."/>
            <person name="Birren B."/>
        </authorList>
    </citation>
    <scope>NUCLEOTIDE SEQUENCE [LARGE SCALE GENOMIC DNA]</scope>
</reference>
<dbReference type="KEGG" id="pfd:PFDG_04533"/>
<dbReference type="OrthoDB" id="285308at2759"/>
<accession>A0A0L7M5L3</accession>
<dbReference type="AlphaFoldDB" id="A0A0L7M5L3"/>
<evidence type="ECO:0000313" key="2">
    <source>
        <dbReference type="Proteomes" id="UP000054282"/>
    </source>
</evidence>
<proteinExistence type="predicted"/>
<evidence type="ECO:0000313" key="1">
    <source>
        <dbReference type="EMBL" id="KOB88121.1"/>
    </source>
</evidence>
<name>A0A0L7M5L3_PLAF4</name>
<sequence length="132" mass="15676">MERKINTYFNDDISLFNKIKLQIFMYMILNNYRIKILVNSLSALNRPINVIYINCPNNKDQKKKIYEKFTNFFSSYNKFSNTNINNTKKNNYQGIIKDDNCSCSELSSLNQKIKTINNNSYNKKSDKICRKI</sequence>
<reference evidence="2" key="2">
    <citation type="submission" date="2006-09" db="EMBL/GenBank/DDBJ databases">
        <title>The genome sequence of Plasmodium falciparum Dd2.</title>
        <authorList>
            <consortium name="The Broad Institute Genome Sequencing Platform"/>
            <person name="Birren B."/>
            <person name="Lander E."/>
            <person name="Galagan J."/>
            <person name="Nusbaum C."/>
            <person name="Devon K."/>
            <person name="Henn M."/>
            <person name="Jaffe D."/>
            <person name="Butler J."/>
            <person name="Alvarez P."/>
            <person name="Gnerre S."/>
            <person name="Grabherr M."/>
            <person name="Kleber M."/>
            <person name="Mauceli E."/>
            <person name="Brockman W."/>
            <person name="MacCallum I.A."/>
            <person name="Rounsley S."/>
            <person name="Young S."/>
            <person name="LaButti K."/>
            <person name="Pushparaj V."/>
            <person name="DeCaprio D."/>
            <person name="Crawford M."/>
            <person name="Koehrsen M."/>
            <person name="Engels R."/>
            <person name="Montgomery P."/>
            <person name="Pearson M."/>
            <person name="Howarth C."/>
            <person name="Larson L."/>
            <person name="Luoma S."/>
            <person name="White J."/>
            <person name="Kodira C."/>
            <person name="Zeng Q."/>
            <person name="O'Leary S."/>
            <person name="Yandava C."/>
            <person name="Alvarado L."/>
            <person name="Wirth D."/>
            <person name="Volkman S."/>
            <person name="Hartl D."/>
        </authorList>
    </citation>
    <scope>NUCLEOTIDE SEQUENCE [LARGE SCALE GENOMIC DNA]</scope>
</reference>
<dbReference type="Proteomes" id="UP000054282">
    <property type="component" value="Unassembled WGS sequence"/>
</dbReference>
<organism evidence="1 2">
    <name type="scientific">Plasmodium falciparum (isolate Dd2)</name>
    <dbReference type="NCBI Taxonomy" id="57267"/>
    <lineage>
        <taxon>Eukaryota</taxon>
        <taxon>Sar</taxon>
        <taxon>Alveolata</taxon>
        <taxon>Apicomplexa</taxon>
        <taxon>Aconoidasida</taxon>
        <taxon>Haemosporida</taxon>
        <taxon>Plasmodiidae</taxon>
        <taxon>Plasmodium</taxon>
        <taxon>Plasmodium (Laverania)</taxon>
    </lineage>
</organism>
<gene>
    <name evidence="1" type="ORF">PFDG_04533</name>
</gene>